<keyword evidence="2" id="KW-0812">Transmembrane</keyword>
<dbReference type="GO" id="GO:0006310">
    <property type="term" value="P:DNA recombination"/>
    <property type="evidence" value="ECO:0007669"/>
    <property type="project" value="UniProtKB-KW"/>
</dbReference>
<dbReference type="GO" id="GO:0043139">
    <property type="term" value="F:5'-3' DNA helicase activity"/>
    <property type="evidence" value="ECO:0007669"/>
    <property type="project" value="UniProtKB-EC"/>
</dbReference>
<keyword evidence="2" id="KW-1133">Transmembrane helix</keyword>
<dbReference type="AlphaFoldDB" id="A0A2C9UZ96"/>
<dbReference type="GO" id="GO:0016887">
    <property type="term" value="F:ATP hydrolysis activity"/>
    <property type="evidence" value="ECO:0007669"/>
    <property type="project" value="RHEA"/>
</dbReference>
<dbReference type="GO" id="GO:0006281">
    <property type="term" value="P:DNA repair"/>
    <property type="evidence" value="ECO:0007669"/>
    <property type="project" value="UniProtKB-KW"/>
</dbReference>
<keyword evidence="1" id="KW-0547">Nucleotide-binding</keyword>
<dbReference type="InterPro" id="IPR010285">
    <property type="entry name" value="DNA_helicase_pif1-like_DEAD"/>
</dbReference>
<evidence type="ECO:0000259" key="3">
    <source>
        <dbReference type="Pfam" id="PF05970"/>
    </source>
</evidence>
<dbReference type="EMBL" id="CM004397">
    <property type="protein sequence ID" value="OAY37093.1"/>
    <property type="molecule type" value="Genomic_DNA"/>
</dbReference>
<evidence type="ECO:0000256" key="2">
    <source>
        <dbReference type="SAM" id="Phobius"/>
    </source>
</evidence>
<dbReference type="Pfam" id="PF05970">
    <property type="entry name" value="PIF1"/>
    <property type="match status" value="1"/>
</dbReference>
<gene>
    <name evidence="4" type="ORF">MANES_11G074400</name>
</gene>
<keyword evidence="1" id="KW-0234">DNA repair</keyword>
<dbReference type="STRING" id="3983.A0A2C9UZ96"/>
<organism evidence="4">
    <name type="scientific">Manihot esculenta</name>
    <name type="common">Cassava</name>
    <name type="synonym">Jatropha manihot</name>
    <dbReference type="NCBI Taxonomy" id="3983"/>
    <lineage>
        <taxon>Eukaryota</taxon>
        <taxon>Viridiplantae</taxon>
        <taxon>Streptophyta</taxon>
        <taxon>Embryophyta</taxon>
        <taxon>Tracheophyta</taxon>
        <taxon>Spermatophyta</taxon>
        <taxon>Magnoliopsida</taxon>
        <taxon>eudicotyledons</taxon>
        <taxon>Gunneridae</taxon>
        <taxon>Pentapetalae</taxon>
        <taxon>rosids</taxon>
        <taxon>fabids</taxon>
        <taxon>Malpighiales</taxon>
        <taxon>Euphorbiaceae</taxon>
        <taxon>Crotonoideae</taxon>
        <taxon>Manihoteae</taxon>
        <taxon>Manihot</taxon>
    </lineage>
</organism>
<comment type="cofactor">
    <cofactor evidence="1">
        <name>Mg(2+)</name>
        <dbReference type="ChEBI" id="CHEBI:18420"/>
    </cofactor>
</comment>
<sequence>MDVNLYPISIAMDYNLPLLDPSLFPNINNRLLLEKLNYDTEKLKINHDRMITNLNLEQSTIYNEVLTSVNNNDERLFFVYGHGGTEKTYLYETILSRLRSEWLIILVVASSGICSLLLSGGRIVHSRFKISIEIDKNSTCDIKKGTQLAALKRETFLIIWDETPMNHRHCFEAVDRTLRDILENNSIENDKFFGEKLYYLVEILDKYCRWL</sequence>
<dbReference type="Gene3D" id="3.40.50.300">
    <property type="entry name" value="P-loop containing nucleotide triphosphate hydrolases"/>
    <property type="match status" value="1"/>
</dbReference>
<keyword evidence="1" id="KW-0378">Hydrolase</keyword>
<dbReference type="GO" id="GO:0000723">
    <property type="term" value="P:telomere maintenance"/>
    <property type="evidence" value="ECO:0007669"/>
    <property type="project" value="InterPro"/>
</dbReference>
<dbReference type="EC" id="5.6.2.3" evidence="1"/>
<keyword evidence="1" id="KW-0227">DNA damage</keyword>
<protein>
    <recommendedName>
        <fullName evidence="1">ATP-dependent DNA helicase</fullName>
        <ecNumber evidence="1">5.6.2.3</ecNumber>
    </recommendedName>
</protein>
<dbReference type="PANTHER" id="PTHR10492">
    <property type="match status" value="1"/>
</dbReference>
<dbReference type="InterPro" id="IPR027417">
    <property type="entry name" value="P-loop_NTPase"/>
</dbReference>
<proteinExistence type="inferred from homology"/>
<feature type="domain" description="DNA helicase Pif1-like DEAD-box helicase" evidence="3">
    <location>
        <begin position="54"/>
        <end position="195"/>
    </location>
</feature>
<name>A0A2C9UZ96_MANES</name>
<evidence type="ECO:0000256" key="1">
    <source>
        <dbReference type="RuleBase" id="RU363044"/>
    </source>
</evidence>
<keyword evidence="1" id="KW-0347">Helicase</keyword>
<keyword evidence="1" id="KW-0067">ATP-binding</keyword>
<comment type="similarity">
    <text evidence="1">Belongs to the helicase family.</text>
</comment>
<keyword evidence="2" id="KW-0472">Membrane</keyword>
<reference evidence="4" key="1">
    <citation type="submission" date="2016-02" db="EMBL/GenBank/DDBJ databases">
        <title>WGS assembly of Manihot esculenta.</title>
        <authorList>
            <person name="Bredeson J.V."/>
            <person name="Prochnik S.E."/>
            <person name="Lyons J.B."/>
            <person name="Schmutz J."/>
            <person name="Grimwood J."/>
            <person name="Vrebalov J."/>
            <person name="Bart R.S."/>
            <person name="Amuge T."/>
            <person name="Ferguson M.E."/>
            <person name="Green R."/>
            <person name="Putnam N."/>
            <person name="Stites J."/>
            <person name="Rounsley S."/>
            <person name="Rokhsar D.S."/>
        </authorList>
    </citation>
    <scope>NUCLEOTIDE SEQUENCE [LARGE SCALE GENOMIC DNA]</scope>
    <source>
        <tissue evidence="4">Leaf</tissue>
    </source>
</reference>
<accession>A0A2C9UZ96</accession>
<comment type="catalytic activity">
    <reaction evidence="1">
        <text>ATP + H2O = ADP + phosphate + H(+)</text>
        <dbReference type="Rhea" id="RHEA:13065"/>
        <dbReference type="ChEBI" id="CHEBI:15377"/>
        <dbReference type="ChEBI" id="CHEBI:15378"/>
        <dbReference type="ChEBI" id="CHEBI:30616"/>
        <dbReference type="ChEBI" id="CHEBI:43474"/>
        <dbReference type="ChEBI" id="CHEBI:456216"/>
        <dbReference type="EC" id="5.6.2.3"/>
    </reaction>
</comment>
<feature type="transmembrane region" description="Helical" evidence="2">
    <location>
        <begin position="102"/>
        <end position="124"/>
    </location>
</feature>
<keyword evidence="1" id="KW-0233">DNA recombination</keyword>
<dbReference type="SUPFAM" id="SSF52540">
    <property type="entry name" value="P-loop containing nucleoside triphosphate hydrolases"/>
    <property type="match status" value="1"/>
</dbReference>
<dbReference type="GO" id="GO:0005524">
    <property type="term" value="F:ATP binding"/>
    <property type="evidence" value="ECO:0007669"/>
    <property type="project" value="UniProtKB-KW"/>
</dbReference>
<dbReference type="PANTHER" id="PTHR10492:SF90">
    <property type="entry name" value="ATP-DEPENDENT DNA HELICASE"/>
    <property type="match status" value="1"/>
</dbReference>
<evidence type="ECO:0000313" key="4">
    <source>
        <dbReference type="EMBL" id="OAY37093.1"/>
    </source>
</evidence>